<gene>
    <name evidence="3" type="ORF">J2W36_003191</name>
</gene>
<dbReference type="Gene3D" id="1.10.12.10">
    <property type="entry name" value="Lyase 2-enoyl-coa Hydratase, Chain A, domain 2"/>
    <property type="match status" value="1"/>
</dbReference>
<dbReference type="EMBL" id="JAUSRO010000009">
    <property type="protein sequence ID" value="MDP9900925.1"/>
    <property type="molecule type" value="Genomic_DNA"/>
</dbReference>
<dbReference type="PROSITE" id="PS00166">
    <property type="entry name" value="ENOYL_COA_HYDRATASE"/>
    <property type="match status" value="1"/>
</dbReference>
<sequence length="259" mass="26722">MSEATNAAVGVRVDGHVLIVSIQRPQVRNAVNMAVAQGIAAAMEELDANPALHIGVLTGSGGTFCAGMDLKAFAYEGVEPAIEGRGFAGLCEAPPRKPLIAAVEGHAVAGGFEIVLACDMVVAARGASFGLPEAKRGIVASSGGLMRLPQRLSANLAMEMALLGDPISAEQAHAWGLVNRLVEPGQALAAALVLARAIDANAPLAVAASKQIVQGSRNWSDAEMFERQRPIARAVNGSADAREGAAAFAQKRVARWRGC</sequence>
<dbReference type="InterPro" id="IPR029045">
    <property type="entry name" value="ClpP/crotonase-like_dom_sf"/>
</dbReference>
<dbReference type="InterPro" id="IPR001753">
    <property type="entry name" value="Enoyl-CoA_hydra/iso"/>
</dbReference>
<evidence type="ECO:0000256" key="1">
    <source>
        <dbReference type="ARBA" id="ARBA00005254"/>
    </source>
</evidence>
<evidence type="ECO:0000256" key="2">
    <source>
        <dbReference type="RuleBase" id="RU003707"/>
    </source>
</evidence>
<dbReference type="InterPro" id="IPR018376">
    <property type="entry name" value="Enoyl-CoA_hyd/isom_CS"/>
</dbReference>
<comment type="similarity">
    <text evidence="1 2">Belongs to the enoyl-CoA hydratase/isomerase family.</text>
</comment>
<dbReference type="CDD" id="cd06558">
    <property type="entry name" value="crotonase-like"/>
    <property type="match status" value="1"/>
</dbReference>
<evidence type="ECO:0000313" key="3">
    <source>
        <dbReference type="EMBL" id="MDP9900925.1"/>
    </source>
</evidence>
<comment type="caution">
    <text evidence="3">The sequence shown here is derived from an EMBL/GenBank/DDBJ whole genome shotgun (WGS) entry which is preliminary data.</text>
</comment>
<evidence type="ECO:0000313" key="4">
    <source>
        <dbReference type="Proteomes" id="UP001226867"/>
    </source>
</evidence>
<dbReference type="NCBIfam" id="NF006100">
    <property type="entry name" value="PRK08252.1"/>
    <property type="match status" value="1"/>
</dbReference>
<keyword evidence="3" id="KW-0456">Lyase</keyword>
<dbReference type="EC" id="4.2.1.17" evidence="3"/>
<dbReference type="Gene3D" id="3.90.226.10">
    <property type="entry name" value="2-enoyl-CoA Hydratase, Chain A, domain 1"/>
    <property type="match status" value="1"/>
</dbReference>
<dbReference type="RefSeq" id="WP_307690710.1">
    <property type="nucleotide sequence ID" value="NZ_JAUSRO010000009.1"/>
</dbReference>
<protein>
    <submittedName>
        <fullName evidence="3">Enoyl-CoA hydratase</fullName>
        <ecNumber evidence="3">4.2.1.17</ecNumber>
    </submittedName>
</protein>
<dbReference type="InterPro" id="IPR014748">
    <property type="entry name" value="Enoyl-CoA_hydra_C"/>
</dbReference>
<dbReference type="GO" id="GO:0004300">
    <property type="term" value="F:enoyl-CoA hydratase activity"/>
    <property type="evidence" value="ECO:0007669"/>
    <property type="project" value="UniProtKB-EC"/>
</dbReference>
<dbReference type="Proteomes" id="UP001226867">
    <property type="component" value="Unassembled WGS sequence"/>
</dbReference>
<dbReference type="Pfam" id="PF00378">
    <property type="entry name" value="ECH_1"/>
    <property type="match status" value="1"/>
</dbReference>
<organism evidence="3 4">
    <name type="scientific">Variovorax ginsengisoli</name>
    <dbReference type="NCBI Taxonomy" id="363844"/>
    <lineage>
        <taxon>Bacteria</taxon>
        <taxon>Pseudomonadati</taxon>
        <taxon>Pseudomonadota</taxon>
        <taxon>Betaproteobacteria</taxon>
        <taxon>Burkholderiales</taxon>
        <taxon>Comamonadaceae</taxon>
        <taxon>Variovorax</taxon>
    </lineage>
</organism>
<name>A0ABT9S992_9BURK</name>
<keyword evidence="4" id="KW-1185">Reference proteome</keyword>
<dbReference type="PANTHER" id="PTHR43802:SF1">
    <property type="entry name" value="IP11341P-RELATED"/>
    <property type="match status" value="1"/>
</dbReference>
<proteinExistence type="inferred from homology"/>
<reference evidence="3 4" key="1">
    <citation type="submission" date="2023-07" db="EMBL/GenBank/DDBJ databases">
        <title>Sorghum-associated microbial communities from plants grown in Nebraska, USA.</title>
        <authorList>
            <person name="Schachtman D."/>
        </authorList>
    </citation>
    <scope>NUCLEOTIDE SEQUENCE [LARGE SCALE GENOMIC DNA]</scope>
    <source>
        <strain evidence="3 4">DS1607</strain>
    </source>
</reference>
<dbReference type="SUPFAM" id="SSF52096">
    <property type="entry name" value="ClpP/crotonase"/>
    <property type="match status" value="1"/>
</dbReference>
<accession>A0ABT9S992</accession>
<dbReference type="PANTHER" id="PTHR43802">
    <property type="entry name" value="ENOYL-COA HYDRATASE"/>
    <property type="match status" value="1"/>
</dbReference>